<protein>
    <recommendedName>
        <fullName evidence="1">FPL domain-containing protein</fullName>
    </recommendedName>
</protein>
<sequence length="136" mass="15394">MIQNLQSEHAICGKLNKNTISLLVKTRNDEVVSFPLYVEAIRFAFHEENMIRAAVRAVTLNVYHVGDDSVNRYITSAPHTDYFSNLVSFFKKQCMDLNRLISETLKNPGPDSNSTITAAVDEIEDNLYYFSDVISA</sequence>
<comment type="caution">
    <text evidence="2">The sequence shown here is derived from an EMBL/GenBank/DDBJ whole genome shotgun (WGS) entry which is preliminary data.</text>
</comment>
<dbReference type="GO" id="GO:0007034">
    <property type="term" value="P:vacuolar transport"/>
    <property type="evidence" value="ECO:0007669"/>
    <property type="project" value="TreeGrafter"/>
</dbReference>
<dbReference type="InterPro" id="IPR039272">
    <property type="entry name" value="CLEC16A/TT9"/>
</dbReference>
<dbReference type="EMBL" id="LXQA010003265">
    <property type="protein sequence ID" value="MCH82146.1"/>
    <property type="molecule type" value="Genomic_DNA"/>
</dbReference>
<dbReference type="PANTHER" id="PTHR21481">
    <property type="entry name" value="PROTEIN CLEC16A"/>
    <property type="match status" value="1"/>
</dbReference>
<gene>
    <name evidence="2" type="ORF">A2U01_0002943</name>
</gene>
<organism evidence="2 3">
    <name type="scientific">Trifolium medium</name>
    <dbReference type="NCBI Taxonomy" id="97028"/>
    <lineage>
        <taxon>Eukaryota</taxon>
        <taxon>Viridiplantae</taxon>
        <taxon>Streptophyta</taxon>
        <taxon>Embryophyta</taxon>
        <taxon>Tracheophyta</taxon>
        <taxon>Spermatophyta</taxon>
        <taxon>Magnoliopsida</taxon>
        <taxon>eudicotyledons</taxon>
        <taxon>Gunneridae</taxon>
        <taxon>Pentapetalae</taxon>
        <taxon>rosids</taxon>
        <taxon>fabids</taxon>
        <taxon>Fabales</taxon>
        <taxon>Fabaceae</taxon>
        <taxon>Papilionoideae</taxon>
        <taxon>50 kb inversion clade</taxon>
        <taxon>NPAAA clade</taxon>
        <taxon>Hologalegina</taxon>
        <taxon>IRL clade</taxon>
        <taxon>Trifolieae</taxon>
        <taxon>Trifolium</taxon>
    </lineage>
</organism>
<name>A0A392M487_9FABA</name>
<dbReference type="GO" id="GO:1901096">
    <property type="term" value="P:regulation of autophagosome maturation"/>
    <property type="evidence" value="ECO:0007669"/>
    <property type="project" value="TreeGrafter"/>
</dbReference>
<proteinExistence type="predicted"/>
<dbReference type="PANTHER" id="PTHR21481:SF4">
    <property type="entry name" value="PROTEIN TRANSPARENT TESTA 9"/>
    <property type="match status" value="1"/>
</dbReference>
<evidence type="ECO:0000313" key="2">
    <source>
        <dbReference type="EMBL" id="MCH82146.1"/>
    </source>
</evidence>
<feature type="domain" description="FPL" evidence="1">
    <location>
        <begin position="10"/>
        <end position="63"/>
    </location>
</feature>
<evidence type="ECO:0000259" key="1">
    <source>
        <dbReference type="Pfam" id="PF09758"/>
    </source>
</evidence>
<dbReference type="InterPro" id="IPR019155">
    <property type="entry name" value="CLEC16A/TT9_N"/>
</dbReference>
<dbReference type="Proteomes" id="UP000265520">
    <property type="component" value="Unassembled WGS sequence"/>
</dbReference>
<reference evidence="2 3" key="1">
    <citation type="journal article" date="2018" name="Front. Plant Sci.">
        <title>Red Clover (Trifolium pratense) and Zigzag Clover (T. medium) - A Picture of Genomic Similarities and Differences.</title>
        <authorList>
            <person name="Dluhosova J."/>
            <person name="Istvanek J."/>
            <person name="Nedelnik J."/>
            <person name="Repkova J."/>
        </authorList>
    </citation>
    <scope>NUCLEOTIDE SEQUENCE [LARGE SCALE GENOMIC DNA]</scope>
    <source>
        <strain evidence="3">cv. 10/8</strain>
        <tissue evidence="2">Leaf</tissue>
    </source>
</reference>
<dbReference type="GO" id="GO:0005770">
    <property type="term" value="C:late endosome"/>
    <property type="evidence" value="ECO:0007669"/>
    <property type="project" value="TreeGrafter"/>
</dbReference>
<dbReference type="Pfam" id="PF09758">
    <property type="entry name" value="FPL"/>
    <property type="match status" value="1"/>
</dbReference>
<dbReference type="GO" id="GO:0005794">
    <property type="term" value="C:Golgi apparatus"/>
    <property type="evidence" value="ECO:0007669"/>
    <property type="project" value="TreeGrafter"/>
</dbReference>
<feature type="non-terminal residue" evidence="2">
    <location>
        <position position="136"/>
    </location>
</feature>
<evidence type="ECO:0000313" key="3">
    <source>
        <dbReference type="Proteomes" id="UP000265520"/>
    </source>
</evidence>
<dbReference type="AlphaFoldDB" id="A0A392M487"/>
<keyword evidence="3" id="KW-1185">Reference proteome</keyword>
<accession>A0A392M487</accession>
<dbReference type="GO" id="GO:0016197">
    <property type="term" value="P:endosomal transport"/>
    <property type="evidence" value="ECO:0007669"/>
    <property type="project" value="TreeGrafter"/>
</dbReference>